<dbReference type="EC" id="1.5.5.1" evidence="15"/>
<keyword evidence="4 15" id="KW-0813">Transport</keyword>
<dbReference type="PROSITE" id="PS51379">
    <property type="entry name" value="4FE4S_FER_2"/>
    <property type="match status" value="1"/>
</dbReference>
<dbReference type="EMBL" id="PYOY01000016">
    <property type="protein sequence ID" value="PSX04741.1"/>
    <property type="molecule type" value="Genomic_DNA"/>
</dbReference>
<evidence type="ECO:0000256" key="5">
    <source>
        <dbReference type="ARBA" id="ARBA00022630"/>
    </source>
</evidence>
<evidence type="ECO:0000256" key="11">
    <source>
        <dbReference type="ARBA" id="ARBA00023004"/>
    </source>
</evidence>
<sequence length="569" mass="63453">MAEEECAQDSISFDVLIVGAGPAGLASAIQLAQLAKEHQRPFSIAVIEKSAEIGGHILSGALFDPHALNELLPNWQDTDCPVRTKVKHDDFYWLTNSQSAFSIPPLLRPKVFENHDHYIVSLSELCRWLAKQAELLGVEIYPGFCANKIQFEHQRSDTVTNDNADLPIYMSTVKGITTKAMGLDKQGNRKENYQPSMLINARYTIFAEGSRGHLGKALIKQLKLDKHKQPQHYALGIKEIWQVPKQQHQQGRVIHSLGWPLSESSSTGGAFMYHLDDNHIAVGLITDLNYRNPYLSPFDEFQRLKHHSLFAQVLQNGKRIEYGARAITKGGLASLPKQSFQGGVLIGCDAGTLNMNKLKGCHTAMKSGMLAASAVYSELIRDHTHTEPCYNALFESSWLYDELYQARNTTANIHKFGQLSGAIATYLEQSLFSGHAKWQLNNNVPDHACLLPISKANKISYPKPDNQLSFDKTSSLYLASISHPDDQPCHLQLQDAQIPISQHLKAFDEPSQRYCPAGVYEVITENNQVKFQINAGNCLQCKACDIKDPSQNISWTPPESGSGPNYRKM</sequence>
<dbReference type="Pfam" id="PF05187">
    <property type="entry name" value="Fer4_ETF_QO"/>
    <property type="match status" value="1"/>
</dbReference>
<reference evidence="17 18" key="1">
    <citation type="submission" date="2018-01" db="EMBL/GenBank/DDBJ databases">
        <title>Whole genome sequencing of Histamine producing bacteria.</title>
        <authorList>
            <person name="Butler K."/>
        </authorList>
    </citation>
    <scope>NUCLEOTIDE SEQUENCE [LARGE SCALE GENOMIC DNA]</scope>
    <source>
        <strain evidence="17 18">A2-1</strain>
    </source>
</reference>
<evidence type="ECO:0000256" key="13">
    <source>
        <dbReference type="ARBA" id="ARBA00023075"/>
    </source>
</evidence>
<evidence type="ECO:0000256" key="12">
    <source>
        <dbReference type="ARBA" id="ARBA00023014"/>
    </source>
</evidence>
<dbReference type="GO" id="GO:0051539">
    <property type="term" value="F:4 iron, 4 sulfur cluster binding"/>
    <property type="evidence" value="ECO:0007669"/>
    <property type="project" value="UniProtKB-UniRule"/>
</dbReference>
<comment type="catalytic activity">
    <reaction evidence="15">
        <text>a ubiquinone + reduced [electron-transfer flavoprotein] = a ubiquinol + oxidized [electron-transfer flavoprotein] + H(+)</text>
        <dbReference type="Rhea" id="RHEA:24052"/>
        <dbReference type="Rhea" id="RHEA-COMP:9565"/>
        <dbReference type="Rhea" id="RHEA-COMP:9566"/>
        <dbReference type="Rhea" id="RHEA-COMP:10685"/>
        <dbReference type="Rhea" id="RHEA-COMP:10686"/>
        <dbReference type="ChEBI" id="CHEBI:15378"/>
        <dbReference type="ChEBI" id="CHEBI:16389"/>
        <dbReference type="ChEBI" id="CHEBI:17976"/>
        <dbReference type="ChEBI" id="CHEBI:57692"/>
        <dbReference type="ChEBI" id="CHEBI:58307"/>
        <dbReference type="EC" id="1.5.5.1"/>
    </reaction>
</comment>
<evidence type="ECO:0000256" key="9">
    <source>
        <dbReference type="ARBA" id="ARBA00022982"/>
    </source>
</evidence>
<dbReference type="SUPFAM" id="SSF51905">
    <property type="entry name" value="FAD/NAD(P)-binding domain"/>
    <property type="match status" value="1"/>
</dbReference>
<dbReference type="Pfam" id="PF21162">
    <property type="entry name" value="ETFQO_UQ-bd"/>
    <property type="match status" value="1"/>
</dbReference>
<dbReference type="GeneID" id="61230367"/>
<dbReference type="GO" id="GO:0046872">
    <property type="term" value="F:metal ion binding"/>
    <property type="evidence" value="ECO:0007669"/>
    <property type="project" value="UniProtKB-KW"/>
</dbReference>
<keyword evidence="13 15" id="KW-0830">Ubiquinone</keyword>
<comment type="cofactor">
    <cofactor evidence="15">
        <name>[4Fe-4S] cluster</name>
        <dbReference type="ChEBI" id="CHEBI:49883"/>
    </cofactor>
    <text evidence="15">Binds 1 [4Fe-4S] cluster.</text>
</comment>
<keyword evidence="14" id="KW-0472">Membrane</keyword>
<evidence type="ECO:0000256" key="2">
    <source>
        <dbReference type="ARBA" id="ARBA00002819"/>
    </source>
</evidence>
<keyword evidence="6 15" id="KW-0479">Metal-binding</keyword>
<dbReference type="InterPro" id="IPR036188">
    <property type="entry name" value="FAD/NAD-bd_sf"/>
</dbReference>
<evidence type="ECO:0000256" key="6">
    <source>
        <dbReference type="ARBA" id="ARBA00022723"/>
    </source>
</evidence>
<dbReference type="Gene3D" id="3.30.70.20">
    <property type="match status" value="1"/>
</dbReference>
<dbReference type="SUPFAM" id="SSF54862">
    <property type="entry name" value="4Fe-4S ferredoxins"/>
    <property type="match status" value="1"/>
</dbReference>
<dbReference type="PANTHER" id="PTHR10617">
    <property type="entry name" value="ELECTRON TRANSFER FLAVOPROTEIN-UBIQUINONE OXIDOREDUCTASE"/>
    <property type="match status" value="1"/>
</dbReference>
<evidence type="ECO:0000259" key="16">
    <source>
        <dbReference type="PROSITE" id="PS51379"/>
    </source>
</evidence>
<organism evidence="17 18">
    <name type="scientific">Photobacterium angustum</name>
    <dbReference type="NCBI Taxonomy" id="661"/>
    <lineage>
        <taxon>Bacteria</taxon>
        <taxon>Pseudomonadati</taxon>
        <taxon>Pseudomonadota</taxon>
        <taxon>Gammaproteobacteria</taxon>
        <taxon>Vibrionales</taxon>
        <taxon>Vibrionaceae</taxon>
        <taxon>Photobacterium</taxon>
    </lineage>
</organism>
<dbReference type="RefSeq" id="WP_045082171.1">
    <property type="nucleotide sequence ID" value="NZ_JZSX01000001.1"/>
</dbReference>
<keyword evidence="7 15" id="KW-0274">FAD</keyword>
<evidence type="ECO:0000256" key="10">
    <source>
        <dbReference type="ARBA" id="ARBA00023002"/>
    </source>
</evidence>
<dbReference type="PANTHER" id="PTHR10617:SF107">
    <property type="entry name" value="ELECTRON TRANSFER FLAVOPROTEIN-UBIQUINONE OXIDOREDUCTASE, MITOCHONDRIAL"/>
    <property type="match status" value="1"/>
</dbReference>
<dbReference type="InterPro" id="IPR017896">
    <property type="entry name" value="4Fe4S_Fe-S-bd"/>
</dbReference>
<evidence type="ECO:0000313" key="17">
    <source>
        <dbReference type="EMBL" id="PSX04741.1"/>
    </source>
</evidence>
<name>A0A855S786_PHOAN</name>
<evidence type="ECO:0000256" key="1">
    <source>
        <dbReference type="ARBA" id="ARBA00001974"/>
    </source>
</evidence>
<dbReference type="FunFam" id="3.30.70.20:FF:000015">
    <property type="entry name" value="Electron transfer flavoprotein-ubiquinone oxidoreductase"/>
    <property type="match status" value="1"/>
</dbReference>
<dbReference type="InterPro" id="IPR040156">
    <property type="entry name" value="ETF-QO"/>
</dbReference>
<accession>A0A855S786</accession>
<dbReference type="Gene3D" id="3.30.9.90">
    <property type="match status" value="1"/>
</dbReference>
<keyword evidence="11 15" id="KW-0408">Iron</keyword>
<dbReference type="InterPro" id="IPR007859">
    <property type="entry name" value="ETF-QO/FixX_C"/>
</dbReference>
<keyword evidence="9 15" id="KW-0249">Electron transport</keyword>
<dbReference type="SUPFAM" id="SSF54373">
    <property type="entry name" value="FAD-linked reductases, C-terminal domain"/>
    <property type="match status" value="1"/>
</dbReference>
<evidence type="ECO:0000313" key="18">
    <source>
        <dbReference type="Proteomes" id="UP000241440"/>
    </source>
</evidence>
<dbReference type="GO" id="GO:0004174">
    <property type="term" value="F:electron-transferring-flavoprotein dehydrogenase activity"/>
    <property type="evidence" value="ECO:0007669"/>
    <property type="project" value="UniProtKB-UniRule"/>
</dbReference>
<dbReference type="Proteomes" id="UP000241440">
    <property type="component" value="Unassembled WGS sequence"/>
</dbReference>
<proteinExistence type="predicted"/>
<evidence type="ECO:0000256" key="3">
    <source>
        <dbReference type="ARBA" id="ARBA00004370"/>
    </source>
</evidence>
<dbReference type="Pfam" id="PF13450">
    <property type="entry name" value="NAD_binding_8"/>
    <property type="match status" value="1"/>
</dbReference>
<evidence type="ECO:0000256" key="15">
    <source>
        <dbReference type="RuleBase" id="RU366068"/>
    </source>
</evidence>
<evidence type="ECO:0000256" key="8">
    <source>
        <dbReference type="ARBA" id="ARBA00022946"/>
    </source>
</evidence>
<keyword evidence="5 15" id="KW-0285">Flavoprotein</keyword>
<keyword evidence="8" id="KW-0809">Transit peptide</keyword>
<evidence type="ECO:0000256" key="14">
    <source>
        <dbReference type="ARBA" id="ARBA00023136"/>
    </source>
</evidence>
<feature type="domain" description="4Fe-4S ferredoxin-type" evidence="16">
    <location>
        <begin position="529"/>
        <end position="558"/>
    </location>
</feature>
<comment type="subcellular location">
    <subcellularLocation>
        <location evidence="3">Membrane</location>
    </subcellularLocation>
</comment>
<dbReference type="GO" id="GO:0016020">
    <property type="term" value="C:membrane"/>
    <property type="evidence" value="ECO:0007669"/>
    <property type="project" value="UniProtKB-SubCell"/>
</dbReference>
<evidence type="ECO:0000256" key="4">
    <source>
        <dbReference type="ARBA" id="ARBA00022448"/>
    </source>
</evidence>
<dbReference type="PRINTS" id="PR00420">
    <property type="entry name" value="RNGMNOXGNASE"/>
</dbReference>
<comment type="caution">
    <text evidence="17">The sequence shown here is derived from an EMBL/GenBank/DDBJ whole genome shotgun (WGS) entry which is preliminary data.</text>
</comment>
<dbReference type="AlphaFoldDB" id="A0A855S786"/>
<gene>
    <name evidence="17" type="ORF">C0W41_20030</name>
</gene>
<protein>
    <recommendedName>
        <fullName evidence="15">Electron transfer flavoprotein-ubiquinone oxidoreductase</fullName>
        <shortName evidence="15">ETF-QO</shortName>
        <ecNumber evidence="15">1.5.5.1</ecNumber>
    </recommendedName>
</protein>
<comment type="cofactor">
    <cofactor evidence="1 15">
        <name>FAD</name>
        <dbReference type="ChEBI" id="CHEBI:57692"/>
    </cofactor>
</comment>
<keyword evidence="10 15" id="KW-0560">Oxidoreductase</keyword>
<dbReference type="Gene3D" id="3.50.50.60">
    <property type="entry name" value="FAD/NAD(P)-binding domain"/>
    <property type="match status" value="1"/>
</dbReference>
<dbReference type="InterPro" id="IPR049398">
    <property type="entry name" value="ETF-QO/FixC_UQ-bd"/>
</dbReference>
<evidence type="ECO:0000256" key="7">
    <source>
        <dbReference type="ARBA" id="ARBA00022827"/>
    </source>
</evidence>
<keyword evidence="12 15" id="KW-0411">Iron-sulfur</keyword>
<comment type="function">
    <text evidence="2 15">Accepts electrons from ETF and reduces ubiquinone.</text>
</comment>